<dbReference type="HAMAP" id="MF_00185">
    <property type="entry name" value="IPP_trans"/>
    <property type="match status" value="1"/>
</dbReference>
<evidence type="ECO:0000256" key="6">
    <source>
        <dbReference type="SAM" id="MobiDB-lite"/>
    </source>
</evidence>
<feature type="region of interest" description="Disordered" evidence="6">
    <location>
        <begin position="402"/>
        <end position="426"/>
    </location>
</feature>
<dbReference type="GO" id="GO:0005739">
    <property type="term" value="C:mitochondrion"/>
    <property type="evidence" value="ECO:0007669"/>
    <property type="project" value="TreeGrafter"/>
</dbReference>
<evidence type="ECO:0000313" key="8">
    <source>
        <dbReference type="EMBL" id="KAJ3660345.1"/>
    </source>
</evidence>
<dbReference type="InterPro" id="IPR027417">
    <property type="entry name" value="P-loop_NTPase"/>
</dbReference>
<dbReference type="InterPro" id="IPR018022">
    <property type="entry name" value="IPT"/>
</dbReference>
<dbReference type="NCBIfam" id="TIGR00174">
    <property type="entry name" value="miaA"/>
    <property type="match status" value="1"/>
</dbReference>
<name>A0AA38INN7_9CUCU</name>
<dbReference type="GO" id="GO:0008270">
    <property type="term" value="F:zinc ion binding"/>
    <property type="evidence" value="ECO:0007669"/>
    <property type="project" value="InterPro"/>
</dbReference>
<dbReference type="PANTHER" id="PTHR11088">
    <property type="entry name" value="TRNA DIMETHYLALLYLTRANSFERASE"/>
    <property type="match status" value="1"/>
</dbReference>
<keyword evidence="9" id="KW-1185">Reference proteome</keyword>
<evidence type="ECO:0000313" key="9">
    <source>
        <dbReference type="Proteomes" id="UP001168821"/>
    </source>
</evidence>
<reference evidence="8" key="1">
    <citation type="journal article" date="2023" name="G3 (Bethesda)">
        <title>Whole genome assemblies of Zophobas morio and Tenebrio molitor.</title>
        <authorList>
            <person name="Kaur S."/>
            <person name="Stinson S.A."/>
            <person name="diCenzo G.C."/>
        </authorList>
    </citation>
    <scope>NUCLEOTIDE SEQUENCE</scope>
    <source>
        <strain evidence="8">QUZm001</strain>
    </source>
</reference>
<gene>
    <name evidence="8" type="ORF">Zmor_004796</name>
</gene>
<feature type="domain" description="C2H2-type" evidence="7">
    <location>
        <begin position="380"/>
        <end position="402"/>
    </location>
</feature>
<protein>
    <recommendedName>
        <fullName evidence="7">C2H2-type domain-containing protein</fullName>
    </recommendedName>
</protein>
<dbReference type="SMART" id="SM00451">
    <property type="entry name" value="ZnF_U1"/>
    <property type="match status" value="1"/>
</dbReference>
<evidence type="ECO:0000259" key="7">
    <source>
        <dbReference type="PROSITE" id="PS00028"/>
    </source>
</evidence>
<feature type="compositionally biased region" description="Basic residues" evidence="6">
    <location>
        <begin position="402"/>
        <end position="411"/>
    </location>
</feature>
<dbReference type="AlphaFoldDB" id="A0AA38INN7"/>
<evidence type="ECO:0000256" key="1">
    <source>
        <dbReference type="ARBA" id="ARBA00005842"/>
    </source>
</evidence>
<comment type="caution">
    <text evidence="8">The sequence shown here is derived from an EMBL/GenBank/DDBJ whole genome shotgun (WGS) entry which is preliminary data.</text>
</comment>
<dbReference type="InterPro" id="IPR036236">
    <property type="entry name" value="Znf_C2H2_sf"/>
</dbReference>
<dbReference type="Pfam" id="PF12874">
    <property type="entry name" value="zf-met"/>
    <property type="match status" value="1"/>
</dbReference>
<keyword evidence="3 5" id="KW-0547">Nucleotide-binding</keyword>
<evidence type="ECO:0000256" key="4">
    <source>
        <dbReference type="ARBA" id="ARBA00022840"/>
    </source>
</evidence>
<dbReference type="GO" id="GO:0052381">
    <property type="term" value="F:tRNA dimethylallyltransferase activity"/>
    <property type="evidence" value="ECO:0007669"/>
    <property type="project" value="InterPro"/>
</dbReference>
<dbReference type="Gene3D" id="3.30.160.60">
    <property type="entry name" value="Classic Zinc Finger"/>
    <property type="match status" value="1"/>
</dbReference>
<keyword evidence="2 5" id="KW-0808">Transferase</keyword>
<evidence type="ECO:0000256" key="3">
    <source>
        <dbReference type="ARBA" id="ARBA00022741"/>
    </source>
</evidence>
<dbReference type="GO" id="GO:0003676">
    <property type="term" value="F:nucleic acid binding"/>
    <property type="evidence" value="ECO:0007669"/>
    <property type="project" value="InterPro"/>
</dbReference>
<dbReference type="InterPro" id="IPR003604">
    <property type="entry name" value="Matrin/U1-like-C_Znf_C2H2"/>
</dbReference>
<dbReference type="EMBL" id="JALNTZ010000002">
    <property type="protein sequence ID" value="KAJ3660345.1"/>
    <property type="molecule type" value="Genomic_DNA"/>
</dbReference>
<evidence type="ECO:0000256" key="2">
    <source>
        <dbReference type="ARBA" id="ARBA00022679"/>
    </source>
</evidence>
<proteinExistence type="inferred from homology"/>
<accession>A0AA38INN7</accession>
<dbReference type="SUPFAM" id="SSF52540">
    <property type="entry name" value="P-loop containing nucleoside triphosphate hydrolases"/>
    <property type="match status" value="2"/>
</dbReference>
<sequence>MARRLPLVVILGATGSGKTKLSIELAQRFKGEIISADSMQVYKGLDIITAKATKEEQSLAPHHLLDILDPHETFTVVEYRNSALKIIDSLLNRSKLAIVVGGTNYYIESLLWKILIEAPGEHVKALPDIVNKDHELPSEELHKKLKLLDPNMARRLHPNNKRKILRSLEVLYQKGRQHSAILEEQQKAQGASQSGGGLRYNNALIFHLQCDKDVLDGRLNQRVDKMVQEGLVQELLGFHEMYNKNRINSTEAPDYTKGVFQSIGFKEFHSYFTLSDEDRESEKGKNELEKCIEELKMVTRRYARKQNKWTNNRFLGRRDREVPPLYGLDVTDLDKWDENVTQPAVEIVESFINGSDCKHKPLPMQQTSSNPNSEDDTYFCETCERTFVGNFQWLDHLGSRRHKKMKERKSKQEKSAGVVNEITNVV</sequence>
<dbReference type="GO" id="GO:0005524">
    <property type="term" value="F:ATP binding"/>
    <property type="evidence" value="ECO:0007669"/>
    <property type="project" value="UniProtKB-KW"/>
</dbReference>
<dbReference type="PANTHER" id="PTHR11088:SF89">
    <property type="entry name" value="TRNA DIMETHYLALLYLTRANSFERASE"/>
    <property type="match status" value="1"/>
</dbReference>
<dbReference type="SUPFAM" id="SSF57667">
    <property type="entry name" value="beta-beta-alpha zinc fingers"/>
    <property type="match status" value="1"/>
</dbReference>
<dbReference type="Gene3D" id="1.10.20.140">
    <property type="match status" value="1"/>
</dbReference>
<keyword evidence="4 5" id="KW-0067">ATP-binding</keyword>
<comment type="similarity">
    <text evidence="1 5">Belongs to the IPP transferase family.</text>
</comment>
<dbReference type="GO" id="GO:0006400">
    <property type="term" value="P:tRNA modification"/>
    <property type="evidence" value="ECO:0007669"/>
    <property type="project" value="TreeGrafter"/>
</dbReference>
<organism evidence="8 9">
    <name type="scientific">Zophobas morio</name>
    <dbReference type="NCBI Taxonomy" id="2755281"/>
    <lineage>
        <taxon>Eukaryota</taxon>
        <taxon>Metazoa</taxon>
        <taxon>Ecdysozoa</taxon>
        <taxon>Arthropoda</taxon>
        <taxon>Hexapoda</taxon>
        <taxon>Insecta</taxon>
        <taxon>Pterygota</taxon>
        <taxon>Neoptera</taxon>
        <taxon>Endopterygota</taxon>
        <taxon>Coleoptera</taxon>
        <taxon>Polyphaga</taxon>
        <taxon>Cucujiformia</taxon>
        <taxon>Tenebrionidae</taxon>
        <taxon>Zophobas</taxon>
    </lineage>
</organism>
<dbReference type="InterPro" id="IPR013087">
    <property type="entry name" value="Znf_C2H2_type"/>
</dbReference>
<dbReference type="Gene3D" id="3.40.50.300">
    <property type="entry name" value="P-loop containing nucleotide triphosphate hydrolases"/>
    <property type="match status" value="1"/>
</dbReference>
<dbReference type="Proteomes" id="UP001168821">
    <property type="component" value="Unassembled WGS sequence"/>
</dbReference>
<dbReference type="InterPro" id="IPR039657">
    <property type="entry name" value="Dimethylallyltransferase"/>
</dbReference>
<evidence type="ECO:0000256" key="5">
    <source>
        <dbReference type="RuleBase" id="RU003785"/>
    </source>
</evidence>
<dbReference type="Pfam" id="PF01715">
    <property type="entry name" value="IPPT"/>
    <property type="match status" value="1"/>
</dbReference>
<dbReference type="PROSITE" id="PS00028">
    <property type="entry name" value="ZINC_FINGER_C2H2_1"/>
    <property type="match status" value="1"/>
</dbReference>